<evidence type="ECO:0000313" key="4">
    <source>
        <dbReference type="Proteomes" id="UP000799777"/>
    </source>
</evidence>
<dbReference type="OrthoDB" id="10249920at2759"/>
<accession>A0A9P4LF10</accession>
<dbReference type="Proteomes" id="UP000799777">
    <property type="component" value="Unassembled WGS sequence"/>
</dbReference>
<keyword evidence="4" id="KW-1185">Reference proteome</keyword>
<dbReference type="PANTHER" id="PTHR11839:SF18">
    <property type="entry name" value="NUDIX HYDROLASE DOMAIN-CONTAINING PROTEIN"/>
    <property type="match status" value="1"/>
</dbReference>
<dbReference type="EMBL" id="ML978482">
    <property type="protein sequence ID" value="KAF2022668.1"/>
    <property type="molecule type" value="Genomic_DNA"/>
</dbReference>
<evidence type="ECO:0000313" key="3">
    <source>
        <dbReference type="EMBL" id="KAF2022668.1"/>
    </source>
</evidence>
<proteinExistence type="predicted"/>
<evidence type="ECO:0008006" key="5">
    <source>
        <dbReference type="Google" id="ProtNLM"/>
    </source>
</evidence>
<dbReference type="GO" id="GO:0019693">
    <property type="term" value="P:ribose phosphate metabolic process"/>
    <property type="evidence" value="ECO:0007669"/>
    <property type="project" value="TreeGrafter"/>
</dbReference>
<dbReference type="GO" id="GO:0080041">
    <property type="term" value="F:ADP-ribose pyrophosphohydrolase activity"/>
    <property type="evidence" value="ECO:0007669"/>
    <property type="project" value="TreeGrafter"/>
</dbReference>
<evidence type="ECO:0000256" key="1">
    <source>
        <dbReference type="ARBA" id="ARBA00001946"/>
    </source>
</evidence>
<sequence>MVQVFSKSNPTPDTAVVAANSVVGPTIVTLSKFEGHTLEQPINVFLPPDLDEDAFFKLCSATEPPAYEFPALRNWLSKMLHNLKLQDLGNHPFHKNPYKLLEIHVQAVDWWVKKKKLGFMKILTRVETKSDEGEGKNKSKPWLPGAVFLRGGSVAILVYKYSKGEDGKHVILTVQPRVAAGSLAFTEIPAGMLDGEGNFEIKALKEIKEETELEVKKDELVDMSALAAEAGGAAASFGTNGEKGEDAVYPSVGACDEYIPIMLCQKTLSEKEMQEVQGKATGLRKEGERISLKLVPLGEVWKEASRDAKALAAVALYNALKREGKVT</sequence>
<dbReference type="SUPFAM" id="SSF55811">
    <property type="entry name" value="Nudix"/>
    <property type="match status" value="1"/>
</dbReference>
<dbReference type="Gene3D" id="3.90.79.10">
    <property type="entry name" value="Nucleoside Triphosphate Pyrophosphohydrolase"/>
    <property type="match status" value="1"/>
</dbReference>
<dbReference type="GO" id="GO:0080042">
    <property type="term" value="F:ADP-glucose pyrophosphohydrolase activity"/>
    <property type="evidence" value="ECO:0007669"/>
    <property type="project" value="TreeGrafter"/>
</dbReference>
<evidence type="ECO:0000256" key="2">
    <source>
        <dbReference type="ARBA" id="ARBA00022801"/>
    </source>
</evidence>
<dbReference type="InterPro" id="IPR015797">
    <property type="entry name" value="NUDIX_hydrolase-like_dom_sf"/>
</dbReference>
<dbReference type="GO" id="GO:0006753">
    <property type="term" value="P:nucleoside phosphate metabolic process"/>
    <property type="evidence" value="ECO:0007669"/>
    <property type="project" value="TreeGrafter"/>
</dbReference>
<dbReference type="CDD" id="cd03424">
    <property type="entry name" value="NUDIX_ADPRase_Nudt5_UGPPase_Nudt14"/>
    <property type="match status" value="1"/>
</dbReference>
<organism evidence="3 4">
    <name type="scientific">Setomelanomma holmii</name>
    <dbReference type="NCBI Taxonomy" id="210430"/>
    <lineage>
        <taxon>Eukaryota</taxon>
        <taxon>Fungi</taxon>
        <taxon>Dikarya</taxon>
        <taxon>Ascomycota</taxon>
        <taxon>Pezizomycotina</taxon>
        <taxon>Dothideomycetes</taxon>
        <taxon>Pleosporomycetidae</taxon>
        <taxon>Pleosporales</taxon>
        <taxon>Pleosporineae</taxon>
        <taxon>Phaeosphaeriaceae</taxon>
        <taxon>Setomelanomma</taxon>
    </lineage>
</organism>
<reference evidence="3" key="1">
    <citation type="journal article" date="2020" name="Stud. Mycol.">
        <title>101 Dothideomycetes genomes: a test case for predicting lifestyles and emergence of pathogens.</title>
        <authorList>
            <person name="Haridas S."/>
            <person name="Albert R."/>
            <person name="Binder M."/>
            <person name="Bloem J."/>
            <person name="Labutti K."/>
            <person name="Salamov A."/>
            <person name="Andreopoulos B."/>
            <person name="Baker S."/>
            <person name="Barry K."/>
            <person name="Bills G."/>
            <person name="Bluhm B."/>
            <person name="Cannon C."/>
            <person name="Castanera R."/>
            <person name="Culley D."/>
            <person name="Daum C."/>
            <person name="Ezra D."/>
            <person name="Gonzalez J."/>
            <person name="Henrissat B."/>
            <person name="Kuo A."/>
            <person name="Liang C."/>
            <person name="Lipzen A."/>
            <person name="Lutzoni F."/>
            <person name="Magnuson J."/>
            <person name="Mondo S."/>
            <person name="Nolan M."/>
            <person name="Ohm R."/>
            <person name="Pangilinan J."/>
            <person name="Park H.-J."/>
            <person name="Ramirez L."/>
            <person name="Alfaro M."/>
            <person name="Sun H."/>
            <person name="Tritt A."/>
            <person name="Yoshinaga Y."/>
            <person name="Zwiers L.-H."/>
            <person name="Turgeon B."/>
            <person name="Goodwin S."/>
            <person name="Spatafora J."/>
            <person name="Crous P."/>
            <person name="Grigoriev I."/>
        </authorList>
    </citation>
    <scope>NUCLEOTIDE SEQUENCE</scope>
    <source>
        <strain evidence="3">CBS 110217</strain>
    </source>
</reference>
<protein>
    <recommendedName>
        <fullName evidence="5">Nudix hydrolase domain-containing protein</fullName>
    </recommendedName>
</protein>
<comment type="caution">
    <text evidence="3">The sequence shown here is derived from an EMBL/GenBank/DDBJ whole genome shotgun (WGS) entry which is preliminary data.</text>
</comment>
<name>A0A9P4LF10_9PLEO</name>
<comment type="cofactor">
    <cofactor evidence="1">
        <name>Mg(2+)</name>
        <dbReference type="ChEBI" id="CHEBI:18420"/>
    </cofactor>
</comment>
<keyword evidence="2" id="KW-0378">Hydrolase</keyword>
<gene>
    <name evidence="3" type="ORF">EK21DRAFT_82743</name>
</gene>
<dbReference type="PANTHER" id="PTHR11839">
    <property type="entry name" value="UDP/ADP-SUGAR PYROPHOSPHATASE"/>
    <property type="match status" value="1"/>
</dbReference>
<dbReference type="AlphaFoldDB" id="A0A9P4LF10"/>